<dbReference type="Proteomes" id="UP000655420">
    <property type="component" value="Unassembled WGS sequence"/>
</dbReference>
<dbReference type="EMBL" id="JAEHHL010000008">
    <property type="protein sequence ID" value="MBK0400200.1"/>
    <property type="molecule type" value="Genomic_DNA"/>
</dbReference>
<evidence type="ECO:0000313" key="2">
    <source>
        <dbReference type="Proteomes" id="UP000655420"/>
    </source>
</evidence>
<dbReference type="AlphaFoldDB" id="A0A8J7M9D7"/>
<reference evidence="1" key="1">
    <citation type="submission" date="2020-12" db="EMBL/GenBank/DDBJ databases">
        <title>Bacterial taxonomy.</title>
        <authorList>
            <person name="Pan X."/>
        </authorList>
    </citation>
    <scope>NUCLEOTIDE SEQUENCE</scope>
    <source>
        <strain evidence="1">M0105</strain>
    </source>
</reference>
<evidence type="ECO:0000313" key="1">
    <source>
        <dbReference type="EMBL" id="MBK0400200.1"/>
    </source>
</evidence>
<sequence>MTIRYMVGTSESNRCLSVTVEAEDALIAALKVKHEYPGAMITYVRKANARGDLRHPHPDVAEVDA</sequence>
<dbReference type="RefSeq" id="WP_200610684.1">
    <property type="nucleotide sequence ID" value="NZ_JAEHHL010000008.1"/>
</dbReference>
<comment type="caution">
    <text evidence="1">The sequence shown here is derived from an EMBL/GenBank/DDBJ whole genome shotgun (WGS) entry which is preliminary data.</text>
</comment>
<protein>
    <submittedName>
        <fullName evidence="1">Uncharacterized protein</fullName>
    </submittedName>
</protein>
<accession>A0A8J7M9D7</accession>
<keyword evidence="2" id="KW-1185">Reference proteome</keyword>
<proteinExistence type="predicted"/>
<gene>
    <name evidence="1" type="ORF">H0I76_13460</name>
</gene>
<name>A0A8J7M9D7_9RHOB</name>
<organism evidence="1 2">
    <name type="scientific">Thermohalobaculum xanthum</name>
    <dbReference type="NCBI Taxonomy" id="2753746"/>
    <lineage>
        <taxon>Bacteria</taxon>
        <taxon>Pseudomonadati</taxon>
        <taxon>Pseudomonadota</taxon>
        <taxon>Alphaproteobacteria</taxon>
        <taxon>Rhodobacterales</taxon>
        <taxon>Paracoccaceae</taxon>
        <taxon>Thermohalobaculum</taxon>
    </lineage>
</organism>